<dbReference type="GO" id="GO:0008270">
    <property type="term" value="F:zinc ion binding"/>
    <property type="evidence" value="ECO:0007669"/>
    <property type="project" value="UniProtKB-KW"/>
</dbReference>
<dbReference type="PANTHER" id="PTHR31251">
    <property type="entry name" value="SQUAMOSA PROMOTER-BINDING-LIKE PROTEIN 4"/>
    <property type="match status" value="1"/>
</dbReference>
<keyword evidence="8" id="KW-0539">Nucleus</keyword>
<dbReference type="Proteomes" id="UP001341281">
    <property type="component" value="Chromosome 07"/>
</dbReference>
<protein>
    <recommendedName>
        <fullName evidence="11">SBP-type domain-containing protein</fullName>
    </recommendedName>
</protein>
<dbReference type="AlphaFoldDB" id="A0AAQ3U7C7"/>
<keyword evidence="3 9" id="KW-0863">Zinc-finger</keyword>
<evidence type="ECO:0000256" key="1">
    <source>
        <dbReference type="ARBA" id="ARBA00004123"/>
    </source>
</evidence>
<evidence type="ECO:0000256" key="8">
    <source>
        <dbReference type="ARBA" id="ARBA00023242"/>
    </source>
</evidence>
<dbReference type="SUPFAM" id="SSF103612">
    <property type="entry name" value="SBT domain"/>
    <property type="match status" value="1"/>
</dbReference>
<feature type="region of interest" description="Disordered" evidence="10">
    <location>
        <begin position="89"/>
        <end position="118"/>
    </location>
</feature>
<evidence type="ECO:0000256" key="7">
    <source>
        <dbReference type="ARBA" id="ARBA00023163"/>
    </source>
</evidence>
<dbReference type="FunFam" id="4.10.1100.10:FF:000001">
    <property type="entry name" value="Squamosa promoter-binding-like protein 14"/>
    <property type="match status" value="1"/>
</dbReference>
<sequence length="399" mass="40883">MEGNGGVGDGSGSAAPPWDLGMHWAAAPAGGSSYPQQQQPHLVLRAGGGVPSQHQHQVEQLTCLKLGKRPCCWAGAAAAGNNQQAAQAAGAAGQLPPQQVRGNGTASSAEGKRKEKAAAPAAAAAPRCQVEGCHVALVGAKEYHRRHKVCEEHSKAPRVVVLGAEQRFCQQCSRFHAISEFDDAKRSCRRRLAGHNERRRKSNASEAMARGSAHPHGMMAASLGHGFLPPCGLPASPAGALSLLSSARGGAAGAPWLVPAAAPDISARSSAALDELIAENRAALLAWQFFSSDRSASPGRALQLPPPPDHVAAGGWHLHPHNNGAGGGRYHAAPPCAGHTTLDLMQRTAATASAAAGAPPFRPVPERAAARPPWTTKDGDAAGCSSDAWAPAGSGAHAR</sequence>
<accession>A0AAQ3U7C7</accession>
<evidence type="ECO:0000256" key="6">
    <source>
        <dbReference type="ARBA" id="ARBA00023125"/>
    </source>
</evidence>
<feature type="compositionally biased region" description="Polar residues" evidence="10">
    <location>
        <begin position="96"/>
        <end position="105"/>
    </location>
</feature>
<proteinExistence type="predicted"/>
<feature type="region of interest" description="Disordered" evidence="10">
    <location>
        <begin position="296"/>
        <end position="332"/>
    </location>
</feature>
<keyword evidence="13" id="KW-1185">Reference proteome</keyword>
<organism evidence="12 13">
    <name type="scientific">Paspalum notatum var. saurae</name>
    <dbReference type="NCBI Taxonomy" id="547442"/>
    <lineage>
        <taxon>Eukaryota</taxon>
        <taxon>Viridiplantae</taxon>
        <taxon>Streptophyta</taxon>
        <taxon>Embryophyta</taxon>
        <taxon>Tracheophyta</taxon>
        <taxon>Spermatophyta</taxon>
        <taxon>Magnoliopsida</taxon>
        <taxon>Liliopsida</taxon>
        <taxon>Poales</taxon>
        <taxon>Poaceae</taxon>
        <taxon>PACMAD clade</taxon>
        <taxon>Panicoideae</taxon>
        <taxon>Andropogonodae</taxon>
        <taxon>Paspaleae</taxon>
        <taxon>Paspalinae</taxon>
        <taxon>Paspalum</taxon>
    </lineage>
</organism>
<evidence type="ECO:0000313" key="12">
    <source>
        <dbReference type="EMBL" id="WVZ86640.1"/>
    </source>
</evidence>
<feature type="region of interest" description="Disordered" evidence="10">
    <location>
        <begin position="193"/>
        <end position="212"/>
    </location>
</feature>
<dbReference type="Gene3D" id="4.10.1100.10">
    <property type="entry name" value="Transcription factor, SBP-box domain"/>
    <property type="match status" value="1"/>
</dbReference>
<dbReference type="EMBL" id="CP144751">
    <property type="protein sequence ID" value="WVZ86640.1"/>
    <property type="molecule type" value="Genomic_DNA"/>
</dbReference>
<evidence type="ECO:0000256" key="3">
    <source>
        <dbReference type="ARBA" id="ARBA00022771"/>
    </source>
</evidence>
<dbReference type="GO" id="GO:0003677">
    <property type="term" value="F:DNA binding"/>
    <property type="evidence" value="ECO:0007669"/>
    <property type="project" value="UniProtKB-KW"/>
</dbReference>
<evidence type="ECO:0000256" key="4">
    <source>
        <dbReference type="ARBA" id="ARBA00022833"/>
    </source>
</evidence>
<keyword evidence="7" id="KW-0804">Transcription</keyword>
<dbReference type="GO" id="GO:0005634">
    <property type="term" value="C:nucleus"/>
    <property type="evidence" value="ECO:0007669"/>
    <property type="project" value="UniProtKB-SubCell"/>
</dbReference>
<feature type="domain" description="SBP-type" evidence="11">
    <location>
        <begin position="125"/>
        <end position="202"/>
    </location>
</feature>
<feature type="compositionally biased region" description="Basic residues" evidence="10">
    <location>
        <begin position="193"/>
        <end position="202"/>
    </location>
</feature>
<dbReference type="Pfam" id="PF03110">
    <property type="entry name" value="SBP"/>
    <property type="match status" value="1"/>
</dbReference>
<evidence type="ECO:0000313" key="13">
    <source>
        <dbReference type="Proteomes" id="UP001341281"/>
    </source>
</evidence>
<evidence type="ECO:0000256" key="9">
    <source>
        <dbReference type="PROSITE-ProRule" id="PRU00470"/>
    </source>
</evidence>
<keyword evidence="6" id="KW-0238">DNA-binding</keyword>
<keyword evidence="5" id="KW-0805">Transcription regulation</keyword>
<feature type="region of interest" description="Disordered" evidence="10">
    <location>
        <begin position="351"/>
        <end position="399"/>
    </location>
</feature>
<dbReference type="InterPro" id="IPR036893">
    <property type="entry name" value="SBP_sf"/>
</dbReference>
<reference evidence="12 13" key="1">
    <citation type="submission" date="2024-02" db="EMBL/GenBank/DDBJ databases">
        <title>High-quality chromosome-scale genome assembly of Pensacola bahiagrass (Paspalum notatum Flugge var. saurae).</title>
        <authorList>
            <person name="Vega J.M."/>
            <person name="Podio M."/>
            <person name="Orjuela J."/>
            <person name="Siena L.A."/>
            <person name="Pessino S.C."/>
            <person name="Combes M.C."/>
            <person name="Mariac C."/>
            <person name="Albertini E."/>
            <person name="Pupilli F."/>
            <person name="Ortiz J.P.A."/>
            <person name="Leblanc O."/>
        </authorList>
    </citation>
    <scope>NUCLEOTIDE SEQUENCE [LARGE SCALE GENOMIC DNA]</scope>
    <source>
        <strain evidence="12">R1</strain>
        <tissue evidence="12">Leaf</tissue>
    </source>
</reference>
<name>A0AAQ3U7C7_PASNO</name>
<evidence type="ECO:0000256" key="10">
    <source>
        <dbReference type="SAM" id="MobiDB-lite"/>
    </source>
</evidence>
<evidence type="ECO:0000259" key="11">
    <source>
        <dbReference type="PROSITE" id="PS51141"/>
    </source>
</evidence>
<dbReference type="PROSITE" id="PS51141">
    <property type="entry name" value="ZF_SBP"/>
    <property type="match status" value="1"/>
</dbReference>
<dbReference type="PANTHER" id="PTHR31251:SF222">
    <property type="entry name" value="SQUAMOSA PROMOTER-BINDING-LIKE PROTEIN 7"/>
    <property type="match status" value="1"/>
</dbReference>
<evidence type="ECO:0000256" key="5">
    <source>
        <dbReference type="ARBA" id="ARBA00023015"/>
    </source>
</evidence>
<evidence type="ECO:0000256" key="2">
    <source>
        <dbReference type="ARBA" id="ARBA00022723"/>
    </source>
</evidence>
<dbReference type="InterPro" id="IPR044817">
    <property type="entry name" value="SBP-like"/>
</dbReference>
<comment type="subcellular location">
    <subcellularLocation>
        <location evidence="1">Nucleus</location>
    </subcellularLocation>
</comment>
<gene>
    <name evidence="12" type="ORF">U9M48_033391</name>
</gene>
<keyword evidence="4" id="KW-0862">Zinc</keyword>
<dbReference type="InterPro" id="IPR004333">
    <property type="entry name" value="SBP_dom"/>
</dbReference>
<keyword evidence="2" id="KW-0479">Metal-binding</keyword>